<evidence type="ECO:0000256" key="1">
    <source>
        <dbReference type="SAM" id="MobiDB-lite"/>
    </source>
</evidence>
<protein>
    <submittedName>
        <fullName evidence="2">Uncharacterized protein</fullName>
    </submittedName>
</protein>
<name>A0AAN9TK29_9HEMI</name>
<sequence length="213" mass="24033">MTPPGPLSNRVKPGFSSVKIGDGPPPKQAADKAAELLTKSAVESEQYSKLLNLKQLKEDEEASKKNMIDEQALKIRDLNKDHKEIFPDEKENKEINTIVTELAKRRLPQEGEDAAGQYEVSRKAGLEEVELSETHEKLRDREDFTDWQSEIPRRQELGEVSDGPKNYYSEEDKRDESAPTQLSGDRQRQDVEVAGQLGSDGHVTIHQTELPDQ</sequence>
<evidence type="ECO:0000313" key="2">
    <source>
        <dbReference type="EMBL" id="KAK7590564.1"/>
    </source>
</evidence>
<feature type="compositionally biased region" description="Basic and acidic residues" evidence="1">
    <location>
        <begin position="120"/>
        <end position="144"/>
    </location>
</feature>
<keyword evidence="3" id="KW-1185">Reference proteome</keyword>
<dbReference type="EMBL" id="JBBCAQ010000022">
    <property type="protein sequence ID" value="KAK7590564.1"/>
    <property type="molecule type" value="Genomic_DNA"/>
</dbReference>
<comment type="caution">
    <text evidence="2">The sequence shown here is derived from an EMBL/GenBank/DDBJ whole genome shotgun (WGS) entry which is preliminary data.</text>
</comment>
<accession>A0AAN9TK29</accession>
<dbReference type="AlphaFoldDB" id="A0AAN9TK29"/>
<dbReference type="Proteomes" id="UP001367676">
    <property type="component" value="Unassembled WGS sequence"/>
</dbReference>
<reference evidence="2 3" key="1">
    <citation type="submission" date="2024-03" db="EMBL/GenBank/DDBJ databases">
        <title>Adaptation during the transition from Ophiocordyceps entomopathogen to insect associate is accompanied by gene loss and intensified selection.</title>
        <authorList>
            <person name="Ward C.M."/>
            <person name="Onetto C.A."/>
            <person name="Borneman A.R."/>
        </authorList>
    </citation>
    <scope>NUCLEOTIDE SEQUENCE [LARGE SCALE GENOMIC DNA]</scope>
    <source>
        <strain evidence="2">AWRI1</strain>
        <tissue evidence="2">Single Adult Female</tissue>
    </source>
</reference>
<proteinExistence type="predicted"/>
<organism evidence="2 3">
    <name type="scientific">Parthenolecanium corni</name>
    <dbReference type="NCBI Taxonomy" id="536013"/>
    <lineage>
        <taxon>Eukaryota</taxon>
        <taxon>Metazoa</taxon>
        <taxon>Ecdysozoa</taxon>
        <taxon>Arthropoda</taxon>
        <taxon>Hexapoda</taxon>
        <taxon>Insecta</taxon>
        <taxon>Pterygota</taxon>
        <taxon>Neoptera</taxon>
        <taxon>Paraneoptera</taxon>
        <taxon>Hemiptera</taxon>
        <taxon>Sternorrhyncha</taxon>
        <taxon>Coccoidea</taxon>
        <taxon>Coccidae</taxon>
        <taxon>Parthenolecanium</taxon>
    </lineage>
</organism>
<evidence type="ECO:0000313" key="3">
    <source>
        <dbReference type="Proteomes" id="UP001367676"/>
    </source>
</evidence>
<feature type="compositionally biased region" description="Basic and acidic residues" evidence="1">
    <location>
        <begin position="168"/>
        <end position="177"/>
    </location>
</feature>
<feature type="region of interest" description="Disordered" evidence="1">
    <location>
        <begin position="1"/>
        <end position="33"/>
    </location>
</feature>
<feature type="region of interest" description="Disordered" evidence="1">
    <location>
        <begin position="108"/>
        <end position="213"/>
    </location>
</feature>
<gene>
    <name evidence="2" type="ORF">V9T40_002177</name>
</gene>